<name>A0ACB8THA2_9AGAM</name>
<reference evidence="1" key="2">
    <citation type="journal article" date="2022" name="New Phytol.">
        <title>Evolutionary transition to the ectomycorrhizal habit in the genomes of a hyperdiverse lineage of mushroom-forming fungi.</title>
        <authorList>
            <person name="Looney B."/>
            <person name="Miyauchi S."/>
            <person name="Morin E."/>
            <person name="Drula E."/>
            <person name="Courty P.E."/>
            <person name="Kohler A."/>
            <person name="Kuo A."/>
            <person name="LaButti K."/>
            <person name="Pangilinan J."/>
            <person name="Lipzen A."/>
            <person name="Riley R."/>
            <person name="Andreopoulos W."/>
            <person name="He G."/>
            <person name="Johnson J."/>
            <person name="Nolan M."/>
            <person name="Tritt A."/>
            <person name="Barry K.W."/>
            <person name="Grigoriev I.V."/>
            <person name="Nagy L.G."/>
            <person name="Hibbett D."/>
            <person name="Henrissat B."/>
            <person name="Matheny P.B."/>
            <person name="Labbe J."/>
            <person name="Martin F.M."/>
        </authorList>
    </citation>
    <scope>NUCLEOTIDE SEQUENCE</scope>
    <source>
        <strain evidence="1">HHB10654</strain>
    </source>
</reference>
<organism evidence="1 2">
    <name type="scientific">Artomyces pyxidatus</name>
    <dbReference type="NCBI Taxonomy" id="48021"/>
    <lineage>
        <taxon>Eukaryota</taxon>
        <taxon>Fungi</taxon>
        <taxon>Dikarya</taxon>
        <taxon>Basidiomycota</taxon>
        <taxon>Agaricomycotina</taxon>
        <taxon>Agaricomycetes</taxon>
        <taxon>Russulales</taxon>
        <taxon>Auriscalpiaceae</taxon>
        <taxon>Artomyces</taxon>
    </lineage>
</organism>
<keyword evidence="2" id="KW-1185">Reference proteome</keyword>
<gene>
    <name evidence="1" type="ORF">BV25DRAFT_1819189</name>
</gene>
<protein>
    <submittedName>
        <fullName evidence="1">Uncharacterized protein</fullName>
    </submittedName>
</protein>
<reference evidence="1" key="1">
    <citation type="submission" date="2021-03" db="EMBL/GenBank/DDBJ databases">
        <authorList>
            <consortium name="DOE Joint Genome Institute"/>
            <person name="Ahrendt S."/>
            <person name="Looney B.P."/>
            <person name="Miyauchi S."/>
            <person name="Morin E."/>
            <person name="Drula E."/>
            <person name="Courty P.E."/>
            <person name="Chicoki N."/>
            <person name="Fauchery L."/>
            <person name="Kohler A."/>
            <person name="Kuo A."/>
            <person name="Labutti K."/>
            <person name="Pangilinan J."/>
            <person name="Lipzen A."/>
            <person name="Riley R."/>
            <person name="Andreopoulos W."/>
            <person name="He G."/>
            <person name="Johnson J."/>
            <person name="Barry K.W."/>
            <person name="Grigoriev I.V."/>
            <person name="Nagy L."/>
            <person name="Hibbett D."/>
            <person name="Henrissat B."/>
            <person name="Matheny P.B."/>
            <person name="Labbe J."/>
            <person name="Martin F."/>
        </authorList>
    </citation>
    <scope>NUCLEOTIDE SEQUENCE</scope>
    <source>
        <strain evidence="1">HHB10654</strain>
    </source>
</reference>
<comment type="caution">
    <text evidence="1">The sequence shown here is derived from an EMBL/GenBank/DDBJ whole genome shotgun (WGS) entry which is preliminary data.</text>
</comment>
<dbReference type="Proteomes" id="UP000814140">
    <property type="component" value="Unassembled WGS sequence"/>
</dbReference>
<dbReference type="EMBL" id="MU277189">
    <property type="protein sequence ID" value="KAI0067770.1"/>
    <property type="molecule type" value="Genomic_DNA"/>
</dbReference>
<evidence type="ECO:0000313" key="1">
    <source>
        <dbReference type="EMBL" id="KAI0067770.1"/>
    </source>
</evidence>
<evidence type="ECO:0000313" key="2">
    <source>
        <dbReference type="Proteomes" id="UP000814140"/>
    </source>
</evidence>
<proteinExistence type="predicted"/>
<sequence length="304" mass="33227">MTSFLHTDSLEAFIADYPSKPSDFSFFATTPTAVEAPTPDSFDFELDNTLGPFADDLHLAFISDPNTLRSDLGPPSGFTASSDSAYDTISTYSESFLNYQPSTYSLPFDIDMNFNQIHLGIADSQREYDGTSFGALPPSPPTSPPTRTMRAQSDYGASGFVQRPSGRFSTHTMSPVPVSPQLPTVPPVPAVLSVQTPGVDGRGAKMHACPTCQRSFARAYNLKTHMDTHSAERVKPYACPHRSCARAFSRKHDLQRHRAAIHRDQSSASLSPGIGVDVGHRTRCNDCGRSWVGRQRGCDCRNVK</sequence>
<accession>A0ACB8THA2</accession>